<dbReference type="Proteomes" id="UP000041254">
    <property type="component" value="Unassembled WGS sequence"/>
</dbReference>
<dbReference type="EMBL" id="CDMY01000938">
    <property type="protein sequence ID" value="CEM37376.1"/>
    <property type="molecule type" value="Genomic_DNA"/>
</dbReference>
<keyword evidence="3" id="KW-1185">Reference proteome</keyword>
<feature type="compositionally biased region" description="Low complexity" evidence="1">
    <location>
        <begin position="151"/>
        <end position="160"/>
    </location>
</feature>
<evidence type="ECO:0000256" key="1">
    <source>
        <dbReference type="SAM" id="MobiDB-lite"/>
    </source>
</evidence>
<feature type="region of interest" description="Disordered" evidence="1">
    <location>
        <begin position="151"/>
        <end position="182"/>
    </location>
</feature>
<dbReference type="InParanoid" id="A0A0G4H1U9"/>
<name>A0A0G4H1U9_VITBC</name>
<evidence type="ECO:0000313" key="2">
    <source>
        <dbReference type="EMBL" id="CEM37376.1"/>
    </source>
</evidence>
<sequence length="727" mass="77342">MSAREDDSLHVTESAAIWPCQTISSPDSSSDVHHAVAYVADEGVKHYTGAEGESAATIGPQGEIRPEVGLIWVSMPPQGDESDPPEALVFASGLKEVGVAMPDREAVTTLQVSGSLAQLTPVTSIAPSGLLLSALTKDGKLLLLSLSLTRDDASTSTDQPPGKKPGKRKKTQQQAADDNTAASSSHIRLAVLSTVSLPGCRIRKGDVVSVLPFEGMEDGRRVVTVYVMHYAASSSAGAGCGYWGCRFSLPPPDEQHDPAVALDQVEELPSGSLPATESPDAAEVLSITASPSWSPLKRIAITWDGGATQICERHPQSLELSVVNQLPAIRHQQDLHDGSSQTDFTAPFQVVGASSLSEELLFITMRRPAASAARDGSEQMASEVEDGADGERYESAYVVRDTKWGAIHHGPSRLQASGAVRRSVVFPSVDMRRGSDSSAVSVGVSFASPEMSVVTLDLTPVTAAACIGRGAALEYLPGALRETIEAQPNFAIKAITSALSRSDGKIAALARTADGDETKEERKRQKICDCIVGLVSGGQFASSCLSPLVHIVTQNGLHSAAERLVATQNLSDDDVVRLAVWHGDLTAGFLKTHFVGQATSRPQMVCALREHLPLEVFLQWVTQIDRWLLIHTDATAGPIEDAPPLSQVLELANVLFEAKATDIALSGDSVVEEALRVTTQRVDACLQLTQMAELVKGCTEAILEARPSQWRPRGLEPAVVVEKRVPL</sequence>
<reference evidence="2 3" key="1">
    <citation type="submission" date="2014-11" db="EMBL/GenBank/DDBJ databases">
        <authorList>
            <person name="Zhu J."/>
            <person name="Qi W."/>
            <person name="Song R."/>
        </authorList>
    </citation>
    <scope>NUCLEOTIDE SEQUENCE [LARGE SCALE GENOMIC DNA]</scope>
</reference>
<evidence type="ECO:0000313" key="3">
    <source>
        <dbReference type="Proteomes" id="UP000041254"/>
    </source>
</evidence>
<proteinExistence type="predicted"/>
<organism evidence="2 3">
    <name type="scientific">Vitrella brassicaformis (strain CCMP3155)</name>
    <dbReference type="NCBI Taxonomy" id="1169540"/>
    <lineage>
        <taxon>Eukaryota</taxon>
        <taxon>Sar</taxon>
        <taxon>Alveolata</taxon>
        <taxon>Colpodellida</taxon>
        <taxon>Vitrellaceae</taxon>
        <taxon>Vitrella</taxon>
    </lineage>
</organism>
<feature type="compositionally biased region" description="Low complexity" evidence="1">
    <location>
        <begin position="172"/>
        <end position="182"/>
    </location>
</feature>
<gene>
    <name evidence="2" type="ORF">Vbra_19224</name>
</gene>
<dbReference type="AlphaFoldDB" id="A0A0G4H1U9"/>
<accession>A0A0G4H1U9</accession>
<dbReference type="VEuPathDB" id="CryptoDB:Vbra_19224"/>
<protein>
    <submittedName>
        <fullName evidence="2">Uncharacterized protein</fullName>
    </submittedName>
</protein>